<dbReference type="GO" id="GO:0004066">
    <property type="term" value="F:asparagine synthase (glutamine-hydrolyzing) activity"/>
    <property type="evidence" value="ECO:0007669"/>
    <property type="project" value="InterPro"/>
</dbReference>
<organism evidence="4 6">
    <name type="scientific">Candidatus Hakubella thermalkaliphila</name>
    <dbReference type="NCBI Taxonomy" id="2754717"/>
    <lineage>
        <taxon>Bacteria</taxon>
        <taxon>Bacillati</taxon>
        <taxon>Actinomycetota</taxon>
        <taxon>Actinomycetota incertae sedis</taxon>
        <taxon>Candidatus Hakubellales</taxon>
        <taxon>Candidatus Hakubellaceae</taxon>
        <taxon>Candidatus Hakubella</taxon>
    </lineage>
</organism>
<keyword evidence="4" id="KW-0808">Transferase</keyword>
<dbReference type="EMBL" id="BLRW01000031">
    <property type="protein sequence ID" value="GFP22922.1"/>
    <property type="molecule type" value="Genomic_DNA"/>
</dbReference>
<feature type="active site" description="Nucleophile and sulfur donor" evidence="1">
    <location>
        <position position="176"/>
    </location>
</feature>
<dbReference type="InterPro" id="IPR052188">
    <property type="entry name" value="Ni-pincer_cofactor_biosynth"/>
</dbReference>
<dbReference type="PIRSF" id="PIRSF006661">
    <property type="entry name" value="PP-lp_UCP006661"/>
    <property type="match status" value="1"/>
</dbReference>
<gene>
    <name evidence="3" type="ORF">HKBW3S09_00389</name>
    <name evidence="4" type="ORF">HKBW3S34_01405</name>
</gene>
<keyword evidence="6" id="KW-1185">Reference proteome</keyword>
<accession>A0A6V8PFN0</accession>
<evidence type="ECO:0000313" key="3">
    <source>
        <dbReference type="EMBL" id="GFP22922.1"/>
    </source>
</evidence>
<sequence length="279" mass="31609">MDKDLAQKYEKLKKLLAQEDLVVAYSGGVDSTLLLKVAQEVLGDRVVAVTALSPTYPEDELEFAREMVRVLGVKHILITSQELEDPGFVENSPLRCYHCKRELFSKLSQVAQELGIRRVAYGQNLDDLTDYRPGHRAAEEFQVCSPLREGGFNKEEIRKLSRELGLPIWDRPQQACLSSRFPYGLEITEERLEKVEKAESLLRSLGFTQLRVRIHDDYTARIEVPPSEFRCLIESEVRSQIVEGFRKLGFIYISLDLAGFRSGSANEVLMGSGISQGRV</sequence>
<dbReference type="Proteomes" id="UP000585609">
    <property type="component" value="Unassembled WGS sequence"/>
</dbReference>
<dbReference type="EMBL" id="BLRZ01000070">
    <property type="protein sequence ID" value="GFP30484.1"/>
    <property type="molecule type" value="Genomic_DNA"/>
</dbReference>
<dbReference type="InterPro" id="IPR001962">
    <property type="entry name" value="Asn_synthase"/>
</dbReference>
<evidence type="ECO:0000259" key="2">
    <source>
        <dbReference type="Pfam" id="PF00733"/>
    </source>
</evidence>
<dbReference type="Proteomes" id="UP000588083">
    <property type="component" value="Unassembled WGS sequence"/>
</dbReference>
<dbReference type="NCBIfam" id="TIGR00268">
    <property type="entry name" value="ATP-dependent sacrificial sulfur transferase LarE"/>
    <property type="match status" value="1"/>
</dbReference>
<dbReference type="SUPFAM" id="SSF52402">
    <property type="entry name" value="Adenine nucleotide alpha hydrolases-like"/>
    <property type="match status" value="1"/>
</dbReference>
<evidence type="ECO:0000313" key="4">
    <source>
        <dbReference type="EMBL" id="GFP30484.1"/>
    </source>
</evidence>
<dbReference type="InterPro" id="IPR014729">
    <property type="entry name" value="Rossmann-like_a/b/a_fold"/>
</dbReference>
<dbReference type="Gene3D" id="3.40.50.620">
    <property type="entry name" value="HUPs"/>
    <property type="match status" value="1"/>
</dbReference>
<proteinExistence type="predicted"/>
<dbReference type="GO" id="GO:0006529">
    <property type="term" value="P:asparagine biosynthetic process"/>
    <property type="evidence" value="ECO:0007669"/>
    <property type="project" value="InterPro"/>
</dbReference>
<feature type="domain" description="Asparagine synthetase" evidence="2">
    <location>
        <begin position="17"/>
        <end position="85"/>
    </location>
</feature>
<reference evidence="5 6" key="1">
    <citation type="journal article" date="2020" name="Front. Microbiol.">
        <title>Single-cell genomics of novel Actinobacteria with the Wood-Ljungdahl pathway discovered in a serpentinizing system.</title>
        <authorList>
            <person name="Merino N."/>
            <person name="Kawai M."/>
            <person name="Boyd E.S."/>
            <person name="Colman D.R."/>
            <person name="McGlynn S.E."/>
            <person name="Nealson K.H."/>
            <person name="Kurokawa K."/>
            <person name="Hongoh Y."/>
        </authorList>
    </citation>
    <scope>NUCLEOTIDE SEQUENCE [LARGE SCALE GENOMIC DNA]</scope>
    <source>
        <strain evidence="3 5">S09_30</strain>
        <strain evidence="4 6">S34</strain>
    </source>
</reference>
<dbReference type="RefSeq" id="WP_176238027.1">
    <property type="nucleotide sequence ID" value="NZ_BLRZ01000070.1"/>
</dbReference>
<dbReference type="PANTHER" id="PTHR43169:SF2">
    <property type="entry name" value="NAD_GMP SYNTHASE DOMAIN-CONTAINING PROTEIN"/>
    <property type="match status" value="1"/>
</dbReference>
<name>A0A6V8PFN0_9ACTN</name>
<evidence type="ECO:0000256" key="1">
    <source>
        <dbReference type="PIRSR" id="PIRSR006661-1"/>
    </source>
</evidence>
<dbReference type="PANTHER" id="PTHR43169">
    <property type="entry name" value="EXSB FAMILY PROTEIN"/>
    <property type="match status" value="1"/>
</dbReference>
<evidence type="ECO:0000313" key="6">
    <source>
        <dbReference type="Proteomes" id="UP000588083"/>
    </source>
</evidence>
<protein>
    <submittedName>
        <fullName evidence="4">Pyridinium-3,5-biscarboxylic acid mononucleotide sulfurtransferase</fullName>
    </submittedName>
</protein>
<dbReference type="InterPro" id="IPR005232">
    <property type="entry name" value="LarE"/>
</dbReference>
<evidence type="ECO:0000313" key="5">
    <source>
        <dbReference type="Proteomes" id="UP000585609"/>
    </source>
</evidence>
<dbReference type="GO" id="GO:0016783">
    <property type="term" value="F:sulfurtransferase activity"/>
    <property type="evidence" value="ECO:0007669"/>
    <property type="project" value="InterPro"/>
</dbReference>
<dbReference type="Pfam" id="PF00733">
    <property type="entry name" value="Asn_synthase"/>
    <property type="match status" value="1"/>
</dbReference>
<dbReference type="CDD" id="cd01990">
    <property type="entry name" value="LarE-like"/>
    <property type="match status" value="1"/>
</dbReference>
<dbReference type="AlphaFoldDB" id="A0A6V8PFN0"/>
<comment type="caution">
    <text evidence="4">The sequence shown here is derived from an EMBL/GenBank/DDBJ whole genome shotgun (WGS) entry which is preliminary data.</text>
</comment>